<evidence type="ECO:0000259" key="1">
    <source>
        <dbReference type="Pfam" id="PF01331"/>
    </source>
</evidence>
<accession>A0AAJ7SIF2</accession>
<dbReference type="AlphaFoldDB" id="A0AAJ7SIF2"/>
<keyword evidence="2" id="KW-1185">Reference proteome</keyword>
<sequence>MSASLLEELTTAQNEVGRWALGIPYSAVATPFVDGELGWSPFIAREAQKRHLYPESPPLIMISAFQVGKKGWDSEAATTAVRKAREPGICERNCIDSCFAPLGSVDGLDATDVLPRLPELYGTPHSRLSRETSPKLSEATYKVTWKSEGIRCLLLITNPGVAYLLDERNEAHRVSGLTFPYSVNTSKQIFTTRLDGELVFDQDAGRLETLFTTLFDGKLVFDLDGGICRPCYLIHDIIHFRLLKMWKMDFSEREWCIQRDPQSANRAESALQNSLLETDQLA</sequence>
<organism evidence="2 3">
    <name type="scientific">Galendromus occidentalis</name>
    <name type="common">western predatory mite</name>
    <dbReference type="NCBI Taxonomy" id="34638"/>
    <lineage>
        <taxon>Eukaryota</taxon>
        <taxon>Metazoa</taxon>
        <taxon>Ecdysozoa</taxon>
        <taxon>Arthropoda</taxon>
        <taxon>Chelicerata</taxon>
        <taxon>Arachnida</taxon>
        <taxon>Acari</taxon>
        <taxon>Parasitiformes</taxon>
        <taxon>Mesostigmata</taxon>
        <taxon>Gamasina</taxon>
        <taxon>Phytoseioidea</taxon>
        <taxon>Phytoseiidae</taxon>
        <taxon>Typhlodrominae</taxon>
        <taxon>Galendromus</taxon>
    </lineage>
</organism>
<feature type="domain" description="mRNA capping enzyme adenylation" evidence="1">
    <location>
        <begin position="128"/>
        <end position="203"/>
    </location>
</feature>
<feature type="non-terminal residue" evidence="3">
    <location>
        <position position="282"/>
    </location>
</feature>
<reference evidence="3" key="1">
    <citation type="submission" date="2025-08" db="UniProtKB">
        <authorList>
            <consortium name="RefSeq"/>
        </authorList>
    </citation>
    <scope>IDENTIFICATION</scope>
</reference>
<dbReference type="PANTHER" id="PTHR10367:SF17">
    <property type="entry name" value="MRNA-CAPPING ENZYME"/>
    <property type="match status" value="1"/>
</dbReference>
<dbReference type="GO" id="GO:0004484">
    <property type="term" value="F:mRNA guanylyltransferase activity"/>
    <property type="evidence" value="ECO:0007669"/>
    <property type="project" value="InterPro"/>
</dbReference>
<dbReference type="Proteomes" id="UP000694867">
    <property type="component" value="Unplaced"/>
</dbReference>
<gene>
    <name evidence="3" type="primary">LOC114828415</name>
</gene>
<name>A0AAJ7SIF2_9ACAR</name>
<dbReference type="GO" id="GO:0006370">
    <property type="term" value="P:7-methylguanosine mRNA capping"/>
    <property type="evidence" value="ECO:0007669"/>
    <property type="project" value="InterPro"/>
</dbReference>
<dbReference type="Pfam" id="PF01331">
    <property type="entry name" value="mRNA_cap_enzyme"/>
    <property type="match status" value="1"/>
</dbReference>
<dbReference type="RefSeq" id="XP_028968352.1">
    <property type="nucleotide sequence ID" value="XM_029112519.1"/>
</dbReference>
<dbReference type="InterPro" id="IPR001339">
    <property type="entry name" value="mRNA_cap_enzyme_adenylation"/>
</dbReference>
<dbReference type="KEGG" id="goe:114828415"/>
<dbReference type="SUPFAM" id="SSF56091">
    <property type="entry name" value="DNA ligase/mRNA capping enzyme, catalytic domain"/>
    <property type="match status" value="1"/>
</dbReference>
<evidence type="ECO:0000313" key="3">
    <source>
        <dbReference type="RefSeq" id="XP_028968352.1"/>
    </source>
</evidence>
<protein>
    <submittedName>
        <fullName evidence="3">mRNA-capping enzyme-like</fullName>
    </submittedName>
</protein>
<evidence type="ECO:0000313" key="2">
    <source>
        <dbReference type="Proteomes" id="UP000694867"/>
    </source>
</evidence>
<proteinExistence type="predicted"/>
<dbReference type="GeneID" id="114828415"/>
<dbReference type="PANTHER" id="PTHR10367">
    <property type="entry name" value="MRNA-CAPPING ENZYME"/>
    <property type="match status" value="1"/>
</dbReference>
<dbReference type="Gene3D" id="3.30.470.30">
    <property type="entry name" value="DNA ligase/mRNA capping enzyme"/>
    <property type="match status" value="2"/>
</dbReference>
<dbReference type="GO" id="GO:0005524">
    <property type="term" value="F:ATP binding"/>
    <property type="evidence" value="ECO:0007669"/>
    <property type="project" value="InterPro"/>
</dbReference>
<dbReference type="InterPro" id="IPR051029">
    <property type="entry name" value="mRNA_Capping_Enz/RNA_Phosphat"/>
</dbReference>